<organism evidence="2 3">
    <name type="scientific">Cobetia marina</name>
    <name type="common">Deleya marina</name>
    <dbReference type="NCBI Taxonomy" id="28258"/>
    <lineage>
        <taxon>Bacteria</taxon>
        <taxon>Pseudomonadati</taxon>
        <taxon>Pseudomonadota</taxon>
        <taxon>Gammaproteobacteria</taxon>
        <taxon>Oceanospirillales</taxon>
        <taxon>Halomonadaceae</taxon>
        <taxon>Cobetia</taxon>
    </lineage>
</organism>
<evidence type="ECO:0000313" key="2">
    <source>
        <dbReference type="EMBL" id="MEL0618724.1"/>
    </source>
</evidence>
<keyword evidence="3" id="KW-1185">Reference proteome</keyword>
<dbReference type="InterPro" id="IPR058163">
    <property type="entry name" value="LysR-type_TF_proteobact-type"/>
</dbReference>
<comment type="caution">
    <text evidence="2">The sequence shown here is derived from an EMBL/GenBank/DDBJ whole genome shotgun (WGS) entry which is preliminary data.</text>
</comment>
<dbReference type="EMBL" id="JBAKAP010000120">
    <property type="protein sequence ID" value="MEL0618724.1"/>
    <property type="molecule type" value="Genomic_DNA"/>
</dbReference>
<proteinExistence type="inferred from homology"/>
<evidence type="ECO:0000313" key="3">
    <source>
        <dbReference type="Proteomes" id="UP001378242"/>
    </source>
</evidence>
<sequence length="74" mass="8359">NRSTRKLHLTEAGRIYYEHGLRIREELESAEARVQSVSSQPMGQLKVSAQVSFGCMYLAAPTTAFLRRYPDVSV</sequence>
<gene>
    <name evidence="2" type="ORF">V6243_18060</name>
</gene>
<protein>
    <submittedName>
        <fullName evidence="2">LysR family transcriptional regulator</fullName>
    </submittedName>
</protein>
<reference evidence="2 3" key="1">
    <citation type="submission" date="2024-02" db="EMBL/GenBank/DDBJ databases">
        <title>Bacteria isolated from the canopy kelp, Nereocystis luetkeana.</title>
        <authorList>
            <person name="Pfister C.A."/>
            <person name="Younker I.T."/>
            <person name="Light S.H."/>
        </authorList>
    </citation>
    <scope>NUCLEOTIDE SEQUENCE [LARGE SCALE GENOMIC DNA]</scope>
    <source>
        <strain evidence="2 3">TI.5.07</strain>
    </source>
</reference>
<feature type="non-terminal residue" evidence="2">
    <location>
        <position position="1"/>
    </location>
</feature>
<feature type="non-terminal residue" evidence="2">
    <location>
        <position position="74"/>
    </location>
</feature>
<evidence type="ECO:0000256" key="1">
    <source>
        <dbReference type="ARBA" id="ARBA00009437"/>
    </source>
</evidence>
<accession>A0ABU9GKR9</accession>
<name>A0ABU9GKR9_COBMA</name>
<dbReference type="PANTHER" id="PTHR30537">
    <property type="entry name" value="HTH-TYPE TRANSCRIPTIONAL REGULATOR"/>
    <property type="match status" value="1"/>
</dbReference>
<comment type="similarity">
    <text evidence="1">Belongs to the LysR transcriptional regulatory family.</text>
</comment>
<dbReference type="Proteomes" id="UP001378242">
    <property type="component" value="Unassembled WGS sequence"/>
</dbReference>
<dbReference type="Gene3D" id="3.40.190.10">
    <property type="entry name" value="Periplasmic binding protein-like II"/>
    <property type="match status" value="1"/>
</dbReference>
<dbReference type="PANTHER" id="PTHR30537:SF5">
    <property type="entry name" value="HTH-TYPE TRANSCRIPTIONAL ACTIVATOR TTDR-RELATED"/>
    <property type="match status" value="1"/>
</dbReference>